<organism evidence="1 2">
    <name type="scientific">Allacma fusca</name>
    <dbReference type="NCBI Taxonomy" id="39272"/>
    <lineage>
        <taxon>Eukaryota</taxon>
        <taxon>Metazoa</taxon>
        <taxon>Ecdysozoa</taxon>
        <taxon>Arthropoda</taxon>
        <taxon>Hexapoda</taxon>
        <taxon>Collembola</taxon>
        <taxon>Symphypleona</taxon>
        <taxon>Sminthuridae</taxon>
        <taxon>Allacma</taxon>
    </lineage>
</organism>
<evidence type="ECO:0000313" key="2">
    <source>
        <dbReference type="Proteomes" id="UP000708208"/>
    </source>
</evidence>
<accession>A0A8J2JGN0</accession>
<sequence>EGVLCYRYCVRELRTSAFRKNMSVTMSTWIAAMIGMRQIVLVGQT</sequence>
<name>A0A8J2JGN0_9HEXA</name>
<dbReference type="AlphaFoldDB" id="A0A8J2JGN0"/>
<gene>
    <name evidence="1" type="ORF">AFUS01_LOCUS9178</name>
</gene>
<dbReference type="Proteomes" id="UP000708208">
    <property type="component" value="Unassembled WGS sequence"/>
</dbReference>
<protein>
    <submittedName>
        <fullName evidence="1">Uncharacterized protein</fullName>
    </submittedName>
</protein>
<comment type="caution">
    <text evidence="1">The sequence shown here is derived from an EMBL/GenBank/DDBJ whole genome shotgun (WGS) entry which is preliminary data.</text>
</comment>
<keyword evidence="2" id="KW-1185">Reference proteome</keyword>
<dbReference type="EMBL" id="CAJVCH010065341">
    <property type="protein sequence ID" value="CAG7719878.1"/>
    <property type="molecule type" value="Genomic_DNA"/>
</dbReference>
<evidence type="ECO:0000313" key="1">
    <source>
        <dbReference type="EMBL" id="CAG7719878.1"/>
    </source>
</evidence>
<proteinExistence type="predicted"/>
<feature type="non-terminal residue" evidence="1">
    <location>
        <position position="1"/>
    </location>
</feature>
<reference evidence="1" key="1">
    <citation type="submission" date="2021-06" db="EMBL/GenBank/DDBJ databases">
        <authorList>
            <person name="Hodson N. C."/>
            <person name="Mongue J. A."/>
            <person name="Jaron S. K."/>
        </authorList>
    </citation>
    <scope>NUCLEOTIDE SEQUENCE</scope>
</reference>